<dbReference type="AlphaFoldDB" id="A0A7W8TWX3"/>
<protein>
    <submittedName>
        <fullName evidence="2">3-hydroxypropanoate dehydrogenase</fullName>
        <ecNumber evidence="2">1.1.1.-</ecNumber>
    </submittedName>
</protein>
<proteinExistence type="predicted"/>
<dbReference type="Pfam" id="PF00881">
    <property type="entry name" value="Nitroreductase"/>
    <property type="match status" value="1"/>
</dbReference>
<evidence type="ECO:0000313" key="3">
    <source>
        <dbReference type="Proteomes" id="UP000580797"/>
    </source>
</evidence>
<accession>A0A7W8TWX3</accession>
<sequence>MTVENFAENPPIEQDALNQIFVQAHTAYRFDSDYQVSDDDLVKIQELVVLAPTAMNSQPMRITWVKSREARERLAEHMSSNNKERTLTAPMTAILSYDDNYSEHMGLVAPHAVGMTEKLAADAKARRGMGEMSSHLEGGYFILALRALGFATGPMAGFSVDGVNKEFFEGTGKSAFMVVNFGRAGENAYRPRALRLSFEQQTESI</sequence>
<dbReference type="SUPFAM" id="SSF55469">
    <property type="entry name" value="FMN-dependent nitroreductase-like"/>
    <property type="match status" value="1"/>
</dbReference>
<dbReference type="EC" id="1.1.1.-" evidence="2"/>
<dbReference type="InterPro" id="IPR050461">
    <property type="entry name" value="Nitroreductase_HadB/RutE"/>
</dbReference>
<dbReference type="Proteomes" id="UP000580797">
    <property type="component" value="Unassembled WGS sequence"/>
</dbReference>
<keyword evidence="2" id="KW-0560">Oxidoreductase</keyword>
<dbReference type="InterPro" id="IPR000415">
    <property type="entry name" value="Nitroreductase-like"/>
</dbReference>
<dbReference type="PANTHER" id="PTHR43543:SF1">
    <property type="entry name" value="MALONIC SEMIALDEHYDE REDUCTASE RUTE-RELATED"/>
    <property type="match status" value="1"/>
</dbReference>
<dbReference type="EMBL" id="JACHDR010000001">
    <property type="protein sequence ID" value="MBB5512986.1"/>
    <property type="molecule type" value="Genomic_DNA"/>
</dbReference>
<organism evidence="2 3">
    <name type="scientific">Neomicrococcus aestuarii</name>
    <dbReference type="NCBI Taxonomy" id="556325"/>
    <lineage>
        <taxon>Bacteria</taxon>
        <taxon>Bacillati</taxon>
        <taxon>Actinomycetota</taxon>
        <taxon>Actinomycetes</taxon>
        <taxon>Micrococcales</taxon>
        <taxon>Micrococcaceae</taxon>
        <taxon>Neomicrococcus</taxon>
    </lineage>
</organism>
<dbReference type="InterPro" id="IPR029479">
    <property type="entry name" value="Nitroreductase"/>
</dbReference>
<comment type="caution">
    <text evidence="2">The sequence shown here is derived from an EMBL/GenBank/DDBJ whole genome shotgun (WGS) entry which is preliminary data.</text>
</comment>
<dbReference type="RefSeq" id="WP_183665125.1">
    <property type="nucleotide sequence ID" value="NZ_BAAARH010000007.1"/>
</dbReference>
<dbReference type="PANTHER" id="PTHR43543">
    <property type="entry name" value="MALONIC SEMIALDEHYDE REDUCTASE RUTE-RELATED"/>
    <property type="match status" value="1"/>
</dbReference>
<evidence type="ECO:0000259" key="1">
    <source>
        <dbReference type="Pfam" id="PF00881"/>
    </source>
</evidence>
<dbReference type="Gene3D" id="3.40.109.10">
    <property type="entry name" value="NADH Oxidase"/>
    <property type="match status" value="1"/>
</dbReference>
<evidence type="ECO:0000313" key="2">
    <source>
        <dbReference type="EMBL" id="MBB5512986.1"/>
    </source>
</evidence>
<reference evidence="2 3" key="1">
    <citation type="submission" date="2020-08" db="EMBL/GenBank/DDBJ databases">
        <title>Sequencing the genomes of 1000 actinobacteria strains.</title>
        <authorList>
            <person name="Klenk H.-P."/>
        </authorList>
    </citation>
    <scope>NUCLEOTIDE SEQUENCE [LARGE SCALE GENOMIC DNA]</scope>
    <source>
        <strain evidence="2 3">DSM 105783</strain>
    </source>
</reference>
<gene>
    <name evidence="2" type="ORF">HD598_001673</name>
</gene>
<name>A0A7W8TWX3_9MICC</name>
<feature type="domain" description="Nitroreductase" evidence="1">
    <location>
        <begin position="25"/>
        <end position="182"/>
    </location>
</feature>
<dbReference type="NCBIfam" id="NF003768">
    <property type="entry name" value="PRK05365.1"/>
    <property type="match status" value="1"/>
</dbReference>
<dbReference type="GO" id="GO:0016491">
    <property type="term" value="F:oxidoreductase activity"/>
    <property type="evidence" value="ECO:0007669"/>
    <property type="project" value="UniProtKB-KW"/>
</dbReference>